<evidence type="ECO:0000256" key="23">
    <source>
        <dbReference type="ARBA" id="ARBA00049096"/>
    </source>
</evidence>
<dbReference type="InterPro" id="IPR046373">
    <property type="entry name" value="Acyl-CoA_Oxase/DH_mid-dom_sf"/>
</dbReference>
<keyword evidence="11" id="KW-0007">Acetylation</keyword>
<keyword evidence="14" id="KW-0496">Mitochondrion</keyword>
<dbReference type="InterPro" id="IPR009100">
    <property type="entry name" value="AcylCoA_DH/oxidase_NM_dom_sf"/>
</dbReference>
<evidence type="ECO:0000256" key="15">
    <source>
        <dbReference type="ARBA" id="ARBA00037895"/>
    </source>
</evidence>
<dbReference type="Pfam" id="PF00441">
    <property type="entry name" value="Acyl-CoA_dh_1"/>
    <property type="match status" value="1"/>
</dbReference>
<comment type="pathway">
    <text evidence="3">Lipid metabolism; mitochondrial fatty acid beta-oxidation.</text>
</comment>
<dbReference type="Gene3D" id="1.10.540.10">
    <property type="entry name" value="Acyl-CoA dehydrogenase/oxidase, N-terminal domain"/>
    <property type="match status" value="1"/>
</dbReference>
<comment type="subcellular location">
    <subcellularLocation>
        <location evidence="2">Mitochondrion matrix</location>
    </subcellularLocation>
</comment>
<comment type="catalytic activity">
    <reaction evidence="24">
        <text>hexanoyl-CoA + oxidized [electron-transfer flavoprotein] + H(+) = (2E)-hexenoyl-CoA + reduced [electron-transfer flavoprotein]</text>
        <dbReference type="Rhea" id="RHEA:43464"/>
        <dbReference type="Rhea" id="RHEA-COMP:10685"/>
        <dbReference type="Rhea" id="RHEA-COMP:10686"/>
        <dbReference type="ChEBI" id="CHEBI:15378"/>
        <dbReference type="ChEBI" id="CHEBI:57692"/>
        <dbReference type="ChEBI" id="CHEBI:58307"/>
        <dbReference type="ChEBI" id="CHEBI:62077"/>
        <dbReference type="ChEBI" id="CHEBI:62620"/>
    </reaction>
    <physiologicalReaction direction="left-to-right" evidence="24">
        <dbReference type="Rhea" id="RHEA:43465"/>
    </physiologicalReaction>
</comment>
<evidence type="ECO:0000259" key="30">
    <source>
        <dbReference type="Pfam" id="PF02771"/>
    </source>
</evidence>
<dbReference type="Proteomes" id="UP001431209">
    <property type="component" value="Unassembled WGS sequence"/>
</dbReference>
<feature type="domain" description="Acyl-CoA dehydrogenase/oxidase C-terminal" evidence="28">
    <location>
        <begin position="266"/>
        <end position="412"/>
    </location>
</feature>
<evidence type="ECO:0000256" key="6">
    <source>
        <dbReference type="ARBA" id="ARBA00022553"/>
    </source>
</evidence>
<comment type="subunit">
    <text evidence="5">Homotetramer.</text>
</comment>
<evidence type="ECO:0000256" key="5">
    <source>
        <dbReference type="ARBA" id="ARBA00011881"/>
    </source>
</evidence>
<dbReference type="GO" id="GO:0046395">
    <property type="term" value="P:carboxylic acid catabolic process"/>
    <property type="evidence" value="ECO:0007669"/>
    <property type="project" value="UniProtKB-ARBA"/>
</dbReference>
<keyword evidence="6" id="KW-0597">Phosphoprotein</keyword>
<comment type="catalytic activity">
    <reaction evidence="26">
        <text>2-methylpropanoyl-CoA + oxidized [electron-transfer flavoprotein] + H(+) = 2-methylpropenoyl-CoA + reduced [electron-transfer flavoprotein]</text>
        <dbReference type="Rhea" id="RHEA:44180"/>
        <dbReference type="Rhea" id="RHEA-COMP:10685"/>
        <dbReference type="Rhea" id="RHEA-COMP:10686"/>
        <dbReference type="ChEBI" id="CHEBI:15378"/>
        <dbReference type="ChEBI" id="CHEBI:57338"/>
        <dbReference type="ChEBI" id="CHEBI:57692"/>
        <dbReference type="ChEBI" id="CHEBI:58307"/>
        <dbReference type="ChEBI" id="CHEBI:62500"/>
    </reaction>
    <physiologicalReaction direction="left-to-right" evidence="26">
        <dbReference type="Rhea" id="RHEA:44181"/>
    </physiologicalReaction>
</comment>
<comment type="catalytic activity">
    <reaction evidence="22">
        <text>(2R)-2-methylbutanoyl-CoA + oxidized [electron-transfer flavoprotein] + H(+) = ethylacryloyl-CoA + reduced [electron-transfer flavoprotein]</text>
        <dbReference type="Rhea" id="RHEA:65296"/>
        <dbReference type="Rhea" id="RHEA-COMP:10685"/>
        <dbReference type="Rhea" id="RHEA-COMP:10686"/>
        <dbReference type="ChEBI" id="CHEBI:15378"/>
        <dbReference type="ChEBI" id="CHEBI:57692"/>
        <dbReference type="ChEBI" id="CHEBI:58307"/>
        <dbReference type="ChEBI" id="CHEBI:156439"/>
        <dbReference type="ChEBI" id="CHEBI:156440"/>
    </reaction>
    <physiologicalReaction direction="left-to-right" evidence="22">
        <dbReference type="Rhea" id="RHEA:65297"/>
    </physiologicalReaction>
</comment>
<dbReference type="GO" id="GO:0003853">
    <property type="term" value="F:short-chain 2-methyl fatty acyl-CoA dehydrogenase activity"/>
    <property type="evidence" value="ECO:0007669"/>
    <property type="project" value="UniProtKB-EC"/>
</dbReference>
<evidence type="ECO:0000256" key="9">
    <source>
        <dbReference type="ARBA" id="ARBA00022832"/>
    </source>
</evidence>
<dbReference type="InterPro" id="IPR009075">
    <property type="entry name" value="AcylCo_DH/oxidase_C"/>
</dbReference>
<dbReference type="InterPro" id="IPR006089">
    <property type="entry name" value="Acyl-CoA_DH_CS"/>
</dbReference>
<dbReference type="FunFam" id="1.10.540.10:FF:000012">
    <property type="entry name" value="Acyl-CoA dehydrogenase short/branched chain"/>
    <property type="match status" value="1"/>
</dbReference>
<evidence type="ECO:0000256" key="20">
    <source>
        <dbReference type="ARBA" id="ARBA00048235"/>
    </source>
</evidence>
<feature type="domain" description="Acyl-CoA oxidase/dehydrogenase middle" evidence="29">
    <location>
        <begin position="157"/>
        <end position="254"/>
    </location>
</feature>
<evidence type="ECO:0000256" key="8">
    <source>
        <dbReference type="ARBA" id="ARBA00022827"/>
    </source>
</evidence>
<dbReference type="AlphaFoldDB" id="A0AAW2YZQ1"/>
<dbReference type="InterPro" id="IPR013786">
    <property type="entry name" value="AcylCoA_DH/ox_N"/>
</dbReference>
<dbReference type="PROSITE" id="PS00072">
    <property type="entry name" value="ACYL_COA_DH_1"/>
    <property type="match status" value="1"/>
</dbReference>
<comment type="catalytic activity">
    <reaction evidence="20">
        <text>2-methylbutanoyl-CoA + oxidized [electron-transfer flavoprotein] + H(+) = (2E)-2-methylbut-2-enoyl-CoA + reduced [electron-transfer flavoprotein]</text>
        <dbReference type="Rhea" id="RHEA:43780"/>
        <dbReference type="Rhea" id="RHEA-COMP:10685"/>
        <dbReference type="Rhea" id="RHEA-COMP:10686"/>
        <dbReference type="ChEBI" id="CHEBI:15378"/>
        <dbReference type="ChEBI" id="CHEBI:57336"/>
        <dbReference type="ChEBI" id="CHEBI:57337"/>
        <dbReference type="ChEBI" id="CHEBI:57692"/>
        <dbReference type="ChEBI" id="CHEBI:58307"/>
        <dbReference type="EC" id="1.3.8.5"/>
    </reaction>
    <physiologicalReaction direction="left-to-right" evidence="20">
        <dbReference type="Rhea" id="RHEA:43781"/>
    </physiologicalReaction>
</comment>
<comment type="catalytic activity">
    <reaction evidence="21">
        <text>valproyl-CoA + oxidized [electron-transfer flavoprotein] + H(+) = (2E)-2-propylpent-2-enoyl-CoA + reduced [electron-transfer flavoprotein]</text>
        <dbReference type="Rhea" id="RHEA:65344"/>
        <dbReference type="Rhea" id="RHEA-COMP:10685"/>
        <dbReference type="Rhea" id="RHEA-COMP:10686"/>
        <dbReference type="ChEBI" id="CHEBI:15378"/>
        <dbReference type="ChEBI" id="CHEBI:57692"/>
        <dbReference type="ChEBI" id="CHEBI:58307"/>
        <dbReference type="ChEBI" id="CHEBI:156457"/>
        <dbReference type="ChEBI" id="CHEBI:156458"/>
    </reaction>
    <physiologicalReaction direction="left-to-right" evidence="21">
        <dbReference type="Rhea" id="RHEA:65345"/>
    </physiologicalReaction>
</comment>
<keyword evidence="9" id="KW-0276">Fatty acid metabolism</keyword>
<dbReference type="Pfam" id="PF02770">
    <property type="entry name" value="Acyl-CoA_dh_M"/>
    <property type="match status" value="1"/>
</dbReference>
<dbReference type="InterPro" id="IPR037069">
    <property type="entry name" value="AcylCoA_DH/ox_N_sf"/>
</dbReference>
<evidence type="ECO:0000256" key="7">
    <source>
        <dbReference type="ARBA" id="ARBA00022630"/>
    </source>
</evidence>
<evidence type="ECO:0000256" key="17">
    <source>
        <dbReference type="ARBA" id="ARBA00039850"/>
    </source>
</evidence>
<dbReference type="Gene3D" id="1.20.140.10">
    <property type="entry name" value="Butyryl-CoA Dehydrogenase, subunit A, domain 3"/>
    <property type="match status" value="1"/>
</dbReference>
<evidence type="ECO:0000256" key="25">
    <source>
        <dbReference type="ARBA" id="ARBA00049552"/>
    </source>
</evidence>
<evidence type="ECO:0000256" key="3">
    <source>
        <dbReference type="ARBA" id="ARBA00005198"/>
    </source>
</evidence>
<dbReference type="InterPro" id="IPR006091">
    <property type="entry name" value="Acyl-CoA_Oxase/DH_mid-dom"/>
</dbReference>
<dbReference type="PANTHER" id="PTHR43884">
    <property type="entry name" value="ACYL-COA DEHYDROGENASE"/>
    <property type="match status" value="1"/>
</dbReference>
<keyword evidence="7 27" id="KW-0285">Flavoprotein</keyword>
<sequence>MISRLARINFLRVTARTQPQRIIKCGYSTDYDHRPSLGQYTEAEQCIIEVTNNFCKRSLSWDVVRDMDKVAQLRPEILTQLFEEGLMGIEIPEQYGGAGLSFMNSIVAIEELAKFDPTVSVVCDVHNTLVNRIFLQYGSETVKEKFLPRLAADTLGSFCLSESGSGSDAFALKTTATPIDGGNKYVLNGSKSWITNAYESGIFVVMATVDPSKGHRGITAFVVDKSNPGLKIGKKEDKLGIRASSTCEVILDECVVDKDDMLGELGKGYKIAIETLNEGRIGIGAQMVGLAQGAFDYALPYIIQRQQFGQSISSFQGMQFQYAKAAVDIRAARLMVYDAARMKEQGLNFQKEAAMAKYYSSEVAHEVATKCIEWLGGVGFTKEFQAEKFYRDCIIGKIYEGTSNINLQTIAKLIVKDYQQ</sequence>
<keyword evidence="12 27" id="KW-0560">Oxidoreductase</keyword>
<name>A0AAW2YZQ1_9EUKA</name>
<proteinExistence type="inferred from homology"/>
<dbReference type="EMBL" id="JAOPGA020000883">
    <property type="protein sequence ID" value="KAL0482675.1"/>
    <property type="molecule type" value="Genomic_DNA"/>
</dbReference>
<evidence type="ECO:0000256" key="14">
    <source>
        <dbReference type="ARBA" id="ARBA00023128"/>
    </source>
</evidence>
<evidence type="ECO:0000256" key="16">
    <source>
        <dbReference type="ARBA" id="ARBA00039036"/>
    </source>
</evidence>
<evidence type="ECO:0000256" key="10">
    <source>
        <dbReference type="ARBA" id="ARBA00022946"/>
    </source>
</evidence>
<evidence type="ECO:0000256" key="18">
    <source>
        <dbReference type="ARBA" id="ARBA00041537"/>
    </source>
</evidence>
<evidence type="ECO:0000313" key="32">
    <source>
        <dbReference type="Proteomes" id="UP001431209"/>
    </source>
</evidence>
<evidence type="ECO:0000256" key="12">
    <source>
        <dbReference type="ARBA" id="ARBA00023002"/>
    </source>
</evidence>
<dbReference type="EC" id="1.3.8.5" evidence="16"/>
<keyword evidence="8 27" id="KW-0274">FAD</keyword>
<evidence type="ECO:0000256" key="27">
    <source>
        <dbReference type="RuleBase" id="RU362125"/>
    </source>
</evidence>
<evidence type="ECO:0000256" key="11">
    <source>
        <dbReference type="ARBA" id="ARBA00022990"/>
    </source>
</evidence>
<dbReference type="PANTHER" id="PTHR43884:SF1">
    <property type="entry name" value="SHORT_BRANCHED CHAIN SPECIFIC ACYL-COA DEHYDROGENASE, MITOCHONDRIAL"/>
    <property type="match status" value="1"/>
</dbReference>
<comment type="catalytic activity">
    <reaction evidence="25">
        <text>(2S)-2-methylbutanoyl-CoA + oxidized [electron-transfer flavoprotein] + H(+) = (2E)-2-methylbut-2-enoyl-CoA + reduced [electron-transfer flavoprotein]</text>
        <dbReference type="Rhea" id="RHEA:48256"/>
        <dbReference type="Rhea" id="RHEA-COMP:10685"/>
        <dbReference type="Rhea" id="RHEA-COMP:10686"/>
        <dbReference type="ChEBI" id="CHEBI:15378"/>
        <dbReference type="ChEBI" id="CHEBI:57337"/>
        <dbReference type="ChEBI" id="CHEBI:57692"/>
        <dbReference type="ChEBI" id="CHEBI:58307"/>
        <dbReference type="ChEBI" id="CHEBI:88166"/>
    </reaction>
    <physiologicalReaction direction="left-to-right" evidence="25">
        <dbReference type="Rhea" id="RHEA:48257"/>
    </physiologicalReaction>
</comment>
<dbReference type="SUPFAM" id="SSF56645">
    <property type="entry name" value="Acyl-CoA dehydrogenase NM domain-like"/>
    <property type="match status" value="1"/>
</dbReference>
<evidence type="ECO:0000259" key="28">
    <source>
        <dbReference type="Pfam" id="PF00441"/>
    </source>
</evidence>
<dbReference type="GO" id="GO:0006631">
    <property type="term" value="P:fatty acid metabolic process"/>
    <property type="evidence" value="ECO:0007669"/>
    <property type="project" value="UniProtKB-KW"/>
</dbReference>
<evidence type="ECO:0000256" key="13">
    <source>
        <dbReference type="ARBA" id="ARBA00023098"/>
    </source>
</evidence>
<keyword evidence="10" id="KW-0809">Transit peptide</keyword>
<dbReference type="FunFam" id="1.20.140.10:FF:000002">
    <property type="entry name" value="Acyl-CoA dehydrogenase short/branched chain"/>
    <property type="match status" value="1"/>
</dbReference>
<evidence type="ECO:0000313" key="31">
    <source>
        <dbReference type="EMBL" id="KAL0482675.1"/>
    </source>
</evidence>
<dbReference type="InterPro" id="IPR036250">
    <property type="entry name" value="AcylCo_DH-like_C"/>
</dbReference>
<gene>
    <name evidence="31" type="ORF">AKO1_014394</name>
</gene>
<dbReference type="GO" id="GO:0005759">
    <property type="term" value="C:mitochondrial matrix"/>
    <property type="evidence" value="ECO:0007669"/>
    <property type="project" value="UniProtKB-SubCell"/>
</dbReference>
<evidence type="ECO:0000256" key="2">
    <source>
        <dbReference type="ARBA" id="ARBA00004305"/>
    </source>
</evidence>
<evidence type="ECO:0000256" key="24">
    <source>
        <dbReference type="ARBA" id="ARBA00049192"/>
    </source>
</evidence>
<comment type="similarity">
    <text evidence="4 27">Belongs to the acyl-CoA dehydrogenase family.</text>
</comment>
<dbReference type="FunFam" id="2.40.110.10:FF:000001">
    <property type="entry name" value="Acyl-CoA dehydrogenase, mitochondrial"/>
    <property type="match status" value="1"/>
</dbReference>
<evidence type="ECO:0000256" key="1">
    <source>
        <dbReference type="ARBA" id="ARBA00001974"/>
    </source>
</evidence>
<organism evidence="31 32">
    <name type="scientific">Acrasis kona</name>
    <dbReference type="NCBI Taxonomy" id="1008807"/>
    <lineage>
        <taxon>Eukaryota</taxon>
        <taxon>Discoba</taxon>
        <taxon>Heterolobosea</taxon>
        <taxon>Tetramitia</taxon>
        <taxon>Eutetramitia</taxon>
        <taxon>Acrasidae</taxon>
        <taxon>Acrasis</taxon>
    </lineage>
</organism>
<evidence type="ECO:0000256" key="19">
    <source>
        <dbReference type="ARBA" id="ARBA00042821"/>
    </source>
</evidence>
<evidence type="ECO:0000256" key="26">
    <source>
        <dbReference type="ARBA" id="ARBA00051903"/>
    </source>
</evidence>
<reference evidence="31 32" key="1">
    <citation type="submission" date="2024-03" db="EMBL/GenBank/DDBJ databases">
        <title>The Acrasis kona genome and developmental transcriptomes reveal deep origins of eukaryotic multicellular pathways.</title>
        <authorList>
            <person name="Sheikh S."/>
            <person name="Fu C.-J."/>
            <person name="Brown M.W."/>
            <person name="Baldauf S.L."/>
        </authorList>
    </citation>
    <scope>NUCLEOTIDE SEQUENCE [LARGE SCALE GENOMIC DNA]</scope>
    <source>
        <strain evidence="31 32">ATCC MYA-3509</strain>
    </source>
</reference>
<keyword evidence="13" id="KW-0443">Lipid metabolism</keyword>
<comment type="pathway">
    <text evidence="15">Amino-acid degradation; L-isoleucine degradation.</text>
</comment>
<comment type="cofactor">
    <cofactor evidence="1 27">
        <name>FAD</name>
        <dbReference type="ChEBI" id="CHEBI:57692"/>
    </cofactor>
</comment>
<comment type="caution">
    <text evidence="31">The sequence shown here is derived from an EMBL/GenBank/DDBJ whole genome shotgun (WGS) entry which is preliminary data.</text>
</comment>
<keyword evidence="32" id="KW-1185">Reference proteome</keyword>
<comment type="catalytic activity">
    <reaction evidence="23">
        <text>butanoyl-CoA + oxidized [electron-transfer flavoprotein] + H(+) = (2E)-butenoyl-CoA + reduced [electron-transfer flavoprotein]</text>
        <dbReference type="Rhea" id="RHEA:24004"/>
        <dbReference type="Rhea" id="RHEA-COMP:10685"/>
        <dbReference type="Rhea" id="RHEA-COMP:10686"/>
        <dbReference type="ChEBI" id="CHEBI:15378"/>
        <dbReference type="ChEBI" id="CHEBI:57332"/>
        <dbReference type="ChEBI" id="CHEBI:57371"/>
        <dbReference type="ChEBI" id="CHEBI:57692"/>
        <dbReference type="ChEBI" id="CHEBI:58307"/>
    </reaction>
    <physiologicalReaction direction="left-to-right" evidence="23">
        <dbReference type="Rhea" id="RHEA:24005"/>
    </physiologicalReaction>
</comment>
<dbReference type="GO" id="GO:0050660">
    <property type="term" value="F:flavin adenine dinucleotide binding"/>
    <property type="evidence" value="ECO:0007669"/>
    <property type="project" value="InterPro"/>
</dbReference>
<accession>A0AAW2YZQ1</accession>
<evidence type="ECO:0000256" key="21">
    <source>
        <dbReference type="ARBA" id="ARBA00048307"/>
    </source>
</evidence>
<protein>
    <recommendedName>
        <fullName evidence="17">Short/branched chain specific acyl-CoA dehydrogenase, mitochondrial</fullName>
        <ecNumber evidence="16">1.3.8.5</ecNumber>
    </recommendedName>
    <alternativeName>
        <fullName evidence="19">2-methyl branched chain acyl-CoA dehydrogenase</fullName>
    </alternativeName>
    <alternativeName>
        <fullName evidence="18">2-methylbutyryl-coenzyme A dehydrogenase</fullName>
    </alternativeName>
</protein>
<dbReference type="Gene3D" id="2.40.110.10">
    <property type="entry name" value="Butyryl-CoA Dehydrogenase, subunit A, domain 2"/>
    <property type="match status" value="1"/>
</dbReference>
<dbReference type="SUPFAM" id="SSF47203">
    <property type="entry name" value="Acyl-CoA dehydrogenase C-terminal domain-like"/>
    <property type="match status" value="1"/>
</dbReference>
<evidence type="ECO:0000256" key="4">
    <source>
        <dbReference type="ARBA" id="ARBA00009347"/>
    </source>
</evidence>
<evidence type="ECO:0000259" key="29">
    <source>
        <dbReference type="Pfam" id="PF02770"/>
    </source>
</evidence>
<dbReference type="PROSITE" id="PS00073">
    <property type="entry name" value="ACYL_COA_DH_2"/>
    <property type="match status" value="1"/>
</dbReference>
<dbReference type="Pfam" id="PF02771">
    <property type="entry name" value="Acyl-CoA_dh_N"/>
    <property type="match status" value="1"/>
</dbReference>
<evidence type="ECO:0000256" key="22">
    <source>
        <dbReference type="ARBA" id="ARBA00048592"/>
    </source>
</evidence>
<feature type="domain" description="Acyl-CoA dehydrogenase/oxidase N-terminal" evidence="30">
    <location>
        <begin position="41"/>
        <end position="152"/>
    </location>
</feature>